<dbReference type="AlphaFoldDB" id="A0AAT9GT49"/>
<protein>
    <submittedName>
        <fullName evidence="1">Uncharacterized protein</fullName>
    </submittedName>
</protein>
<dbReference type="EMBL" id="AP031322">
    <property type="protein sequence ID" value="BFH74053.1"/>
    <property type="molecule type" value="Genomic_DNA"/>
</dbReference>
<organism evidence="1">
    <name type="scientific">Sulfurisphaera javensis</name>
    <dbReference type="NCBI Taxonomy" id="2049879"/>
    <lineage>
        <taxon>Archaea</taxon>
        <taxon>Thermoproteota</taxon>
        <taxon>Thermoprotei</taxon>
        <taxon>Sulfolobales</taxon>
        <taxon>Sulfolobaceae</taxon>
        <taxon>Sulfurisphaera</taxon>
    </lineage>
</organism>
<evidence type="ECO:0000313" key="1">
    <source>
        <dbReference type="EMBL" id="BFH74053.1"/>
    </source>
</evidence>
<dbReference type="KEGG" id="sjv:SJAV_19970"/>
<dbReference type="GeneID" id="92354945"/>
<proteinExistence type="predicted"/>
<gene>
    <name evidence="1" type="ORF">SJAV_19970</name>
</gene>
<dbReference type="RefSeq" id="WP_369609598.1">
    <property type="nucleotide sequence ID" value="NZ_AP031322.1"/>
</dbReference>
<accession>A0AAT9GT49</accession>
<sequence length="178" mass="20647">MVTKDDVINVIIKFTAGDTSKEFTRSKVREFLSAKGSKTIDKIFDELEKEGFIKLNRTVGRSKYYVLAKKIEIKEETKREEVTKSKDLEDIKEALREVLAEYFGRPKSFEDLDKVYERVKDDLGYASIKDLREQLGMSLEQFMGKFSDYILQNYELISGGKEGFVIRGALYGIVRKKR</sequence>
<name>A0AAT9GT49_9CREN</name>
<reference evidence="1" key="1">
    <citation type="submission" date="2024-03" db="EMBL/GenBank/DDBJ databases">
        <title>Complete genome sequence of Sulfurisphaera javensis strain KD-1.</title>
        <authorList>
            <person name="Sakai H."/>
            <person name="Nur N."/>
            <person name="Suwanto A."/>
            <person name="Kurosawa N."/>
        </authorList>
    </citation>
    <scope>NUCLEOTIDE SEQUENCE</scope>
    <source>
        <strain evidence="1">KD-1</strain>
    </source>
</reference>